<dbReference type="GeneID" id="66856066"/>
<gene>
    <name evidence="2" type="ORF">SRIMR7_21990</name>
</gene>
<evidence type="ECO:0000313" key="2">
    <source>
        <dbReference type="EMBL" id="UNZ04828.1"/>
    </source>
</evidence>
<name>A0ABY3Z3X6_STRRM</name>
<proteinExistence type="predicted"/>
<keyword evidence="1" id="KW-0732">Signal</keyword>
<protein>
    <submittedName>
        <fullName evidence="2">Uncharacterized protein</fullName>
    </submittedName>
</protein>
<organism evidence="2 3">
    <name type="scientific">Streptomyces rimosus subsp. rimosus</name>
    <dbReference type="NCBI Taxonomy" id="132474"/>
    <lineage>
        <taxon>Bacteria</taxon>
        <taxon>Bacillati</taxon>
        <taxon>Actinomycetota</taxon>
        <taxon>Actinomycetes</taxon>
        <taxon>Kitasatosporales</taxon>
        <taxon>Streptomycetaceae</taxon>
        <taxon>Streptomyces</taxon>
    </lineage>
</organism>
<dbReference type="Proteomes" id="UP000829494">
    <property type="component" value="Chromosome"/>
</dbReference>
<feature type="signal peptide" evidence="1">
    <location>
        <begin position="1"/>
        <end position="24"/>
    </location>
</feature>
<evidence type="ECO:0000313" key="3">
    <source>
        <dbReference type="Proteomes" id="UP000829494"/>
    </source>
</evidence>
<accession>A0ABY3Z3X6</accession>
<evidence type="ECO:0000256" key="1">
    <source>
        <dbReference type="SAM" id="SignalP"/>
    </source>
</evidence>
<dbReference type="RefSeq" id="WP_003983365.1">
    <property type="nucleotide sequence ID" value="NZ_CP043497.1"/>
</dbReference>
<dbReference type="EMBL" id="CP094298">
    <property type="protein sequence ID" value="UNZ04828.1"/>
    <property type="molecule type" value="Genomic_DNA"/>
</dbReference>
<feature type="chain" id="PRO_5047233050" evidence="1">
    <location>
        <begin position="25"/>
        <end position="113"/>
    </location>
</feature>
<keyword evidence="3" id="KW-1185">Reference proteome</keyword>
<reference evidence="2 3" key="1">
    <citation type="submission" date="2022-03" db="EMBL/GenBank/DDBJ databases">
        <title>Complete genome of Streptomyces rimosus ssp. rimosus R7 (=ATCC 10970).</title>
        <authorList>
            <person name="Beganovic S."/>
            <person name="Ruckert C."/>
            <person name="Busche T."/>
            <person name="Kalinowski J."/>
            <person name="Wittmann C."/>
        </authorList>
    </citation>
    <scope>NUCLEOTIDE SEQUENCE [LARGE SCALE GENOMIC DNA]</scope>
    <source>
        <strain evidence="2 3">R7</strain>
    </source>
</reference>
<sequence length="113" mass="12122">MRLRTSVAAAFGAAVLALTTPTSAYGAVGVFSYGFNTGDKLDQRAALFNPPGKECITLKLPKDADFAYAALNRTNATVTLFADDDCSSDVYFVVPPHKAAPERVLLRSVMFSR</sequence>